<dbReference type="PRINTS" id="PR00039">
    <property type="entry name" value="HTHLYSR"/>
</dbReference>
<dbReference type="Pfam" id="PF03466">
    <property type="entry name" value="LysR_substrate"/>
    <property type="match status" value="1"/>
</dbReference>
<dbReference type="PANTHER" id="PTHR30126:SF91">
    <property type="entry name" value="LYSR FAMILY TRANSCRIPTIONAL REGULATOR"/>
    <property type="match status" value="1"/>
</dbReference>
<protein>
    <submittedName>
        <fullName evidence="6">Putative transcriptional regulator</fullName>
    </submittedName>
</protein>
<dbReference type="Pfam" id="PF00126">
    <property type="entry name" value="HTH_1"/>
    <property type="match status" value="1"/>
</dbReference>
<comment type="similarity">
    <text evidence="1">Belongs to the LysR transcriptional regulatory family.</text>
</comment>
<dbReference type="InterPro" id="IPR000847">
    <property type="entry name" value="LysR_HTH_N"/>
</dbReference>
<reference evidence="6 7" key="1">
    <citation type="journal article" date="2013" name="Mol. Biol. Evol.">
        <title>Evolutionary and population genomics of the cavity causing bacteria Streptococcus mutans.</title>
        <authorList>
            <person name="Cornejo O.E."/>
            <person name="Lefebure T."/>
            <person name="Pavinski Bitar P.D."/>
            <person name="Lang P."/>
            <person name="Richards V.P."/>
            <person name="Eilertson K."/>
            <person name="Do T."/>
            <person name="Beighton D."/>
            <person name="Zeng L."/>
            <person name="Ahn S.J."/>
            <person name="Burne R.A."/>
            <person name="Siepel A."/>
            <person name="Bustamante C.D."/>
            <person name="Stanhope M.J."/>
        </authorList>
    </citation>
    <scope>NUCLEOTIDE SEQUENCE [LARGE SCALE GENOMIC DNA]</scope>
    <source>
        <strain evidence="6 7">SM6</strain>
    </source>
</reference>
<dbReference type="SUPFAM" id="SSF53850">
    <property type="entry name" value="Periplasmic binding protein-like II"/>
    <property type="match status" value="1"/>
</dbReference>
<feature type="domain" description="HTH lysR-type" evidence="5">
    <location>
        <begin position="1"/>
        <end position="58"/>
    </location>
</feature>
<evidence type="ECO:0000313" key="6">
    <source>
        <dbReference type="EMBL" id="EMC24292.1"/>
    </source>
</evidence>
<dbReference type="Proteomes" id="UP000011676">
    <property type="component" value="Unassembled WGS sequence"/>
</dbReference>
<evidence type="ECO:0000256" key="1">
    <source>
        <dbReference type="ARBA" id="ARBA00009437"/>
    </source>
</evidence>
<name>A0A829BMK5_STRMG</name>
<proteinExistence type="inferred from homology"/>
<dbReference type="GO" id="GO:0000976">
    <property type="term" value="F:transcription cis-regulatory region binding"/>
    <property type="evidence" value="ECO:0007669"/>
    <property type="project" value="TreeGrafter"/>
</dbReference>
<keyword evidence="3" id="KW-0238">DNA-binding</keyword>
<dbReference type="EMBL" id="AHSR01000018">
    <property type="protein sequence ID" value="EMC24292.1"/>
    <property type="molecule type" value="Genomic_DNA"/>
</dbReference>
<keyword evidence="2" id="KW-0805">Transcription regulation</keyword>
<sequence>MLDYRVKTFIKVCETLNFTKAAQDLHITQPAVTKHIKALEAEYACSLFLFKGKQCQMTAEGQKLFLMLTSMTNDIKHFKQRVHETITQLHFGATMTIGEYVLTESLAQLMISHPRLELKMSIANTQKLLGEIDRGEIDFAVIEGFFSQEQYDSSIYKHEPFIAVASPACPLKNQKLGLTDLLAEPLIIREEGSGTREVLDTILKEKNLAKSDFQKVSEISNLNTIKQLVSRNLGISFFYRSVVQKELEEGSLIELKLEEFPIYHDFTFVWNKNSFFEEEYKEVLDLIRTYA</sequence>
<dbReference type="InterPro" id="IPR036388">
    <property type="entry name" value="WH-like_DNA-bd_sf"/>
</dbReference>
<evidence type="ECO:0000256" key="2">
    <source>
        <dbReference type="ARBA" id="ARBA00023015"/>
    </source>
</evidence>
<evidence type="ECO:0000256" key="4">
    <source>
        <dbReference type="ARBA" id="ARBA00023163"/>
    </source>
</evidence>
<dbReference type="Gene3D" id="1.10.10.10">
    <property type="entry name" value="Winged helix-like DNA-binding domain superfamily/Winged helix DNA-binding domain"/>
    <property type="match status" value="1"/>
</dbReference>
<evidence type="ECO:0000313" key="7">
    <source>
        <dbReference type="Proteomes" id="UP000011676"/>
    </source>
</evidence>
<gene>
    <name evidence="6" type="ORF">SMU82_04398</name>
</gene>
<keyword evidence="4" id="KW-0804">Transcription</keyword>
<dbReference type="Gene3D" id="3.40.190.10">
    <property type="entry name" value="Periplasmic binding protein-like II"/>
    <property type="match status" value="2"/>
</dbReference>
<evidence type="ECO:0000256" key="3">
    <source>
        <dbReference type="ARBA" id="ARBA00023125"/>
    </source>
</evidence>
<evidence type="ECO:0000259" key="5">
    <source>
        <dbReference type="PROSITE" id="PS50931"/>
    </source>
</evidence>
<dbReference type="RefSeq" id="WP_002270088.1">
    <property type="nucleotide sequence ID" value="NZ_AHSR01000018.1"/>
</dbReference>
<organism evidence="6 7">
    <name type="scientific">Streptococcus mutans SM6</name>
    <dbReference type="NCBI Taxonomy" id="857119"/>
    <lineage>
        <taxon>Bacteria</taxon>
        <taxon>Bacillati</taxon>
        <taxon>Bacillota</taxon>
        <taxon>Bacilli</taxon>
        <taxon>Lactobacillales</taxon>
        <taxon>Streptococcaceae</taxon>
        <taxon>Streptococcus</taxon>
    </lineage>
</organism>
<dbReference type="InterPro" id="IPR005119">
    <property type="entry name" value="LysR_subst-bd"/>
</dbReference>
<dbReference type="InterPro" id="IPR036390">
    <property type="entry name" value="WH_DNA-bd_sf"/>
</dbReference>
<dbReference type="SUPFAM" id="SSF46785">
    <property type="entry name" value="Winged helix' DNA-binding domain"/>
    <property type="match status" value="1"/>
</dbReference>
<accession>A0A829BMK5</accession>
<dbReference type="AlphaFoldDB" id="A0A829BMK5"/>
<dbReference type="PANTHER" id="PTHR30126">
    <property type="entry name" value="HTH-TYPE TRANSCRIPTIONAL REGULATOR"/>
    <property type="match status" value="1"/>
</dbReference>
<comment type="caution">
    <text evidence="6">The sequence shown here is derived from an EMBL/GenBank/DDBJ whole genome shotgun (WGS) entry which is preliminary data.</text>
</comment>
<dbReference type="PROSITE" id="PS50931">
    <property type="entry name" value="HTH_LYSR"/>
    <property type="match status" value="1"/>
</dbReference>
<dbReference type="GO" id="GO:0003700">
    <property type="term" value="F:DNA-binding transcription factor activity"/>
    <property type="evidence" value="ECO:0007669"/>
    <property type="project" value="InterPro"/>
</dbReference>